<sequence>MAGRDKKQPQTLVKLMGHCMVNEIYECPLQNSFIGYLVCEDEVALTFSCFLAVIGKLVIADFDGTLTKYWIDGCRGQGSHNVLQQEDPEFNDKRQKLYEYYQPLEFDPTIPLDEKTKLMEEWWEKTHALLIEGGVTYSGIQNSVAKATIAFRDGVTELLELLEVQLATISCCFLRHLGMMLMKANATNMNHCDFLV</sequence>
<dbReference type="Proteomes" id="UP000824120">
    <property type="component" value="Chromosome 11"/>
</dbReference>
<proteinExistence type="inferred from homology"/>
<dbReference type="AlphaFoldDB" id="A0A9J5WJL4"/>
<evidence type="ECO:0000313" key="8">
    <source>
        <dbReference type="EMBL" id="KAG5575054.1"/>
    </source>
</evidence>
<accession>A0A9J5WJL4</accession>
<keyword evidence="9" id="KW-1185">Reference proteome</keyword>
<comment type="caution">
    <text evidence="8">The sequence shown here is derived from an EMBL/GenBank/DDBJ whole genome shotgun (WGS) entry which is preliminary data.</text>
</comment>
<dbReference type="EC" id="3.1.3.5" evidence="3"/>
<dbReference type="PANTHER" id="PTHR13045">
    <property type="entry name" value="5'-NUCLEOTIDASE"/>
    <property type="match status" value="1"/>
</dbReference>
<dbReference type="GO" id="GO:0000287">
    <property type="term" value="F:magnesium ion binding"/>
    <property type="evidence" value="ECO:0007669"/>
    <property type="project" value="InterPro"/>
</dbReference>
<organism evidence="8 9">
    <name type="scientific">Solanum commersonii</name>
    <name type="common">Commerson's wild potato</name>
    <name type="synonym">Commerson's nightshade</name>
    <dbReference type="NCBI Taxonomy" id="4109"/>
    <lineage>
        <taxon>Eukaryota</taxon>
        <taxon>Viridiplantae</taxon>
        <taxon>Streptophyta</taxon>
        <taxon>Embryophyta</taxon>
        <taxon>Tracheophyta</taxon>
        <taxon>Spermatophyta</taxon>
        <taxon>Magnoliopsida</taxon>
        <taxon>eudicotyledons</taxon>
        <taxon>Gunneridae</taxon>
        <taxon>Pentapetalae</taxon>
        <taxon>asterids</taxon>
        <taxon>lamiids</taxon>
        <taxon>Solanales</taxon>
        <taxon>Solanaceae</taxon>
        <taxon>Solanoideae</taxon>
        <taxon>Solaneae</taxon>
        <taxon>Solanum</taxon>
    </lineage>
</organism>
<keyword evidence="4" id="KW-0479">Metal-binding</keyword>
<comment type="catalytic activity">
    <reaction evidence="1">
        <text>a ribonucleoside 5'-phosphate + H2O = a ribonucleoside + phosphate</text>
        <dbReference type="Rhea" id="RHEA:12484"/>
        <dbReference type="ChEBI" id="CHEBI:15377"/>
        <dbReference type="ChEBI" id="CHEBI:18254"/>
        <dbReference type="ChEBI" id="CHEBI:43474"/>
        <dbReference type="ChEBI" id="CHEBI:58043"/>
        <dbReference type="EC" id="3.1.3.5"/>
    </reaction>
</comment>
<keyword evidence="7" id="KW-0460">Magnesium</keyword>
<dbReference type="Pfam" id="PF05822">
    <property type="entry name" value="UMPH-1"/>
    <property type="match status" value="1"/>
</dbReference>
<dbReference type="GO" id="GO:0005737">
    <property type="term" value="C:cytoplasm"/>
    <property type="evidence" value="ECO:0007669"/>
    <property type="project" value="InterPro"/>
</dbReference>
<name>A0A9J5WJL4_SOLCO</name>
<dbReference type="Gene3D" id="1.10.150.340">
    <property type="entry name" value="Pyrimidine 5'-nucleotidase (UMPH-1), N-terminal domain"/>
    <property type="match status" value="1"/>
</dbReference>
<gene>
    <name evidence="8" type="ORF">H5410_055188</name>
</gene>
<protein>
    <recommendedName>
        <fullName evidence="3">5'-nucleotidase</fullName>
        <ecNumber evidence="3">3.1.3.5</ecNumber>
    </recommendedName>
</protein>
<evidence type="ECO:0000256" key="7">
    <source>
        <dbReference type="ARBA" id="ARBA00022842"/>
    </source>
</evidence>
<evidence type="ECO:0000256" key="1">
    <source>
        <dbReference type="ARBA" id="ARBA00000815"/>
    </source>
</evidence>
<evidence type="ECO:0000313" key="9">
    <source>
        <dbReference type="Proteomes" id="UP000824120"/>
    </source>
</evidence>
<dbReference type="GO" id="GO:0008253">
    <property type="term" value="F:5'-nucleotidase activity"/>
    <property type="evidence" value="ECO:0007669"/>
    <property type="project" value="UniProtKB-EC"/>
</dbReference>
<keyword evidence="6" id="KW-0378">Hydrolase</keyword>
<dbReference type="InterPro" id="IPR036412">
    <property type="entry name" value="HAD-like_sf"/>
</dbReference>
<evidence type="ECO:0000256" key="3">
    <source>
        <dbReference type="ARBA" id="ARBA00012643"/>
    </source>
</evidence>
<dbReference type="PANTHER" id="PTHR13045:SF0">
    <property type="entry name" value="7-METHYLGUANOSINE PHOSPHATE-SPECIFIC 5'-NUCLEOTIDASE"/>
    <property type="match status" value="1"/>
</dbReference>
<evidence type="ECO:0000256" key="6">
    <source>
        <dbReference type="ARBA" id="ARBA00022801"/>
    </source>
</evidence>
<dbReference type="GO" id="GO:0000166">
    <property type="term" value="F:nucleotide binding"/>
    <property type="evidence" value="ECO:0007669"/>
    <property type="project" value="UniProtKB-KW"/>
</dbReference>
<reference evidence="8 9" key="1">
    <citation type="submission" date="2020-09" db="EMBL/GenBank/DDBJ databases">
        <title>De no assembly of potato wild relative species, Solanum commersonii.</title>
        <authorList>
            <person name="Cho K."/>
        </authorList>
    </citation>
    <scope>NUCLEOTIDE SEQUENCE [LARGE SCALE GENOMIC DNA]</scope>
    <source>
        <strain evidence="8">LZ3.2</strain>
        <tissue evidence="8">Leaf</tissue>
    </source>
</reference>
<evidence type="ECO:0000256" key="5">
    <source>
        <dbReference type="ARBA" id="ARBA00022741"/>
    </source>
</evidence>
<keyword evidence="5" id="KW-0547">Nucleotide-binding</keyword>
<evidence type="ECO:0000256" key="4">
    <source>
        <dbReference type="ARBA" id="ARBA00022723"/>
    </source>
</evidence>
<dbReference type="FunFam" id="1.10.150.340:FF:000001">
    <property type="entry name" value="Cytosolic 5-nucleotidase 3-like"/>
    <property type="match status" value="1"/>
</dbReference>
<dbReference type="SUPFAM" id="SSF56784">
    <property type="entry name" value="HAD-like"/>
    <property type="match status" value="1"/>
</dbReference>
<dbReference type="EMBL" id="JACXVP010000011">
    <property type="protein sequence ID" value="KAG5575054.1"/>
    <property type="molecule type" value="Genomic_DNA"/>
</dbReference>
<evidence type="ECO:0000256" key="2">
    <source>
        <dbReference type="ARBA" id="ARBA00008389"/>
    </source>
</evidence>
<dbReference type="OrthoDB" id="10014216at2759"/>
<comment type="similarity">
    <text evidence="2">Belongs to the pyrimidine 5'-nucleotidase family.</text>
</comment>
<dbReference type="InterPro" id="IPR006434">
    <property type="entry name" value="Pyrimidine_nucleotidase_eu"/>
</dbReference>